<accession>A0A3R7NYM1</accession>
<reference evidence="1 2" key="1">
    <citation type="journal article" date="2018" name="BMC Genomics">
        <title>Genomic comparison of Trypanosoma conorhini and Trypanosoma rangeli to Trypanosoma cruzi strains of high and low virulence.</title>
        <authorList>
            <person name="Bradwell K.R."/>
            <person name="Koparde V.N."/>
            <person name="Matveyev A.V."/>
            <person name="Serrano M.G."/>
            <person name="Alves J.M."/>
            <person name="Parikh H."/>
            <person name="Huang B."/>
            <person name="Lee V."/>
            <person name="Espinosa-Alvarez O."/>
            <person name="Ortiz P.A."/>
            <person name="Costa-Martins A.G."/>
            <person name="Teixeira M.M."/>
            <person name="Buck G.A."/>
        </authorList>
    </citation>
    <scope>NUCLEOTIDE SEQUENCE [LARGE SCALE GENOMIC DNA]</scope>
    <source>
        <strain evidence="1 2">025E</strain>
    </source>
</reference>
<protein>
    <submittedName>
        <fullName evidence="1">Uncharacterized protein</fullName>
    </submittedName>
</protein>
<evidence type="ECO:0000313" key="2">
    <source>
        <dbReference type="Proteomes" id="UP000284403"/>
    </source>
</evidence>
<dbReference type="AlphaFoldDB" id="A0A3R7NYM1"/>
<keyword evidence="2" id="KW-1185">Reference proteome</keyword>
<name>A0A3R7NYM1_9TRYP</name>
<evidence type="ECO:0000313" key="1">
    <source>
        <dbReference type="EMBL" id="RNF09817.1"/>
    </source>
</evidence>
<organism evidence="1 2">
    <name type="scientific">Trypanosoma conorhini</name>
    <dbReference type="NCBI Taxonomy" id="83891"/>
    <lineage>
        <taxon>Eukaryota</taxon>
        <taxon>Discoba</taxon>
        <taxon>Euglenozoa</taxon>
        <taxon>Kinetoplastea</taxon>
        <taxon>Metakinetoplastina</taxon>
        <taxon>Trypanosomatida</taxon>
        <taxon>Trypanosomatidae</taxon>
        <taxon>Trypanosoma</taxon>
    </lineage>
</organism>
<dbReference type="Proteomes" id="UP000284403">
    <property type="component" value="Unassembled WGS sequence"/>
</dbReference>
<proteinExistence type="predicted"/>
<dbReference type="OrthoDB" id="265915at2759"/>
<dbReference type="GeneID" id="40320535"/>
<gene>
    <name evidence="1" type="ORF">Tco025E_06924</name>
</gene>
<comment type="caution">
    <text evidence="1">The sequence shown here is derived from an EMBL/GenBank/DDBJ whole genome shotgun (WGS) entry which is preliminary data.</text>
</comment>
<dbReference type="RefSeq" id="XP_029226098.1">
    <property type="nucleotide sequence ID" value="XM_029373791.1"/>
</dbReference>
<dbReference type="EMBL" id="MKKU01000500">
    <property type="protein sequence ID" value="RNF09817.1"/>
    <property type="molecule type" value="Genomic_DNA"/>
</dbReference>
<sequence length="164" mass="17190">MSALWGTAASSWAEDEAYLAGSVPHGGGLRYTETAVPREVAAFVKGGPANSPAAPSLSLSSLPSQSCPLVHAKQTPAACNENDDTAGARPLPRAFSVASNEGCQLECLASIAYLVGSPMQRSQPTLMEPVQQSMKLVRELLRRGVDPEQVIRVIESREEVSGGG</sequence>